<name>A0ABP7NEH0_9BACT</name>
<keyword evidence="2" id="KW-1185">Reference proteome</keyword>
<proteinExistence type="predicted"/>
<accession>A0ABP7NEH0</accession>
<dbReference type="PROSITE" id="PS51257">
    <property type="entry name" value="PROKAR_LIPOPROTEIN"/>
    <property type="match status" value="1"/>
</dbReference>
<sequence>MPKLLPLSSVLCMLLATGCDQSKPAGQQQAAAVPAAPAPDSAAAQLRAQVADPKVGDVYVVQFQPPGTAQKRYFFYHLFRATPDSAYLHPARKDAADANADLTQPDFQASANTMVYTRAELAELLREQPGDVNKARLVQVRRAD</sequence>
<dbReference type="RefSeq" id="WP_345115334.1">
    <property type="nucleotide sequence ID" value="NZ_BAABDH010000091.1"/>
</dbReference>
<evidence type="ECO:0000313" key="2">
    <source>
        <dbReference type="Proteomes" id="UP001499909"/>
    </source>
</evidence>
<comment type="caution">
    <text evidence="1">The sequence shown here is derived from an EMBL/GenBank/DDBJ whole genome shotgun (WGS) entry which is preliminary data.</text>
</comment>
<evidence type="ECO:0008006" key="3">
    <source>
        <dbReference type="Google" id="ProtNLM"/>
    </source>
</evidence>
<dbReference type="Proteomes" id="UP001499909">
    <property type="component" value="Unassembled WGS sequence"/>
</dbReference>
<protein>
    <recommendedName>
        <fullName evidence="3">Lipoprotein</fullName>
    </recommendedName>
</protein>
<evidence type="ECO:0000313" key="1">
    <source>
        <dbReference type="EMBL" id="GAA3944821.1"/>
    </source>
</evidence>
<dbReference type="EMBL" id="BAABDH010000091">
    <property type="protein sequence ID" value="GAA3944821.1"/>
    <property type="molecule type" value="Genomic_DNA"/>
</dbReference>
<gene>
    <name evidence="1" type="ORF">GCM10022406_28810</name>
</gene>
<reference evidence="2" key="1">
    <citation type="journal article" date="2019" name="Int. J. Syst. Evol. Microbiol.">
        <title>The Global Catalogue of Microorganisms (GCM) 10K type strain sequencing project: providing services to taxonomists for standard genome sequencing and annotation.</title>
        <authorList>
            <consortium name="The Broad Institute Genomics Platform"/>
            <consortium name="The Broad Institute Genome Sequencing Center for Infectious Disease"/>
            <person name="Wu L."/>
            <person name="Ma J."/>
        </authorList>
    </citation>
    <scope>NUCLEOTIDE SEQUENCE [LARGE SCALE GENOMIC DNA]</scope>
    <source>
        <strain evidence="2">JCM 17214</strain>
    </source>
</reference>
<organism evidence="1 2">
    <name type="scientific">Hymenobacter algoricola</name>
    <dbReference type="NCBI Taxonomy" id="486267"/>
    <lineage>
        <taxon>Bacteria</taxon>
        <taxon>Pseudomonadati</taxon>
        <taxon>Bacteroidota</taxon>
        <taxon>Cytophagia</taxon>
        <taxon>Cytophagales</taxon>
        <taxon>Hymenobacteraceae</taxon>
        <taxon>Hymenobacter</taxon>
    </lineage>
</organism>